<evidence type="ECO:0000313" key="2">
    <source>
        <dbReference type="Proteomes" id="UP001152747"/>
    </source>
</evidence>
<dbReference type="Proteomes" id="UP001152747">
    <property type="component" value="Unassembled WGS sequence"/>
</dbReference>
<proteinExistence type="predicted"/>
<reference evidence="1" key="1">
    <citation type="submission" date="2022-11" db="EMBL/GenBank/DDBJ databases">
        <authorList>
            <person name="Kikuchi T."/>
        </authorList>
    </citation>
    <scope>NUCLEOTIDE SEQUENCE</scope>
    <source>
        <strain evidence="1">PS1010</strain>
    </source>
</reference>
<sequence>MLGEFLNFFMKPFARQSEEEGGEPPIKKLPAEILGAIFAKLEYEDVQNLKNSSKFLLNAHKLERWMIDGPKCDANVYYNNKKELRLEITFLRDFSLTRIIPWKFTIPSTRTISLNQWNYFFKNAKCDCLSITVEEEEIPLEILKNIFCCKSINVLTYSDFKFTGKDWSSQMMDGTILTFFKIKCLTNIDDVFEAMKFTYNLIISLKPTIYERNEDSIIKLKHHDKQKPFFKVNFAKNTNKQKIRSIKLFLENSVLNAYGIHAECRFVHGIEYDHLFCICEEDLLNFELSNQN</sequence>
<evidence type="ECO:0008006" key="3">
    <source>
        <dbReference type="Google" id="ProtNLM"/>
    </source>
</evidence>
<evidence type="ECO:0000313" key="1">
    <source>
        <dbReference type="EMBL" id="CAI5444875.1"/>
    </source>
</evidence>
<protein>
    <recommendedName>
        <fullName evidence="3">F-box domain-containing protein</fullName>
    </recommendedName>
</protein>
<name>A0A9P1IGZ8_9PELO</name>
<comment type="caution">
    <text evidence="1">The sequence shown here is derived from an EMBL/GenBank/DDBJ whole genome shotgun (WGS) entry which is preliminary data.</text>
</comment>
<keyword evidence="2" id="KW-1185">Reference proteome</keyword>
<accession>A0A9P1IGZ8</accession>
<gene>
    <name evidence="1" type="ORF">CAMP_LOCUS7512</name>
</gene>
<dbReference type="EMBL" id="CANHGI010000003">
    <property type="protein sequence ID" value="CAI5444875.1"/>
    <property type="molecule type" value="Genomic_DNA"/>
</dbReference>
<dbReference type="AlphaFoldDB" id="A0A9P1IGZ8"/>
<organism evidence="1 2">
    <name type="scientific">Caenorhabditis angaria</name>
    <dbReference type="NCBI Taxonomy" id="860376"/>
    <lineage>
        <taxon>Eukaryota</taxon>
        <taxon>Metazoa</taxon>
        <taxon>Ecdysozoa</taxon>
        <taxon>Nematoda</taxon>
        <taxon>Chromadorea</taxon>
        <taxon>Rhabditida</taxon>
        <taxon>Rhabditina</taxon>
        <taxon>Rhabditomorpha</taxon>
        <taxon>Rhabditoidea</taxon>
        <taxon>Rhabditidae</taxon>
        <taxon>Peloderinae</taxon>
        <taxon>Caenorhabditis</taxon>
    </lineage>
</organism>